<protein>
    <submittedName>
        <fullName evidence="2">Uncharacterized protein</fullName>
    </submittedName>
</protein>
<dbReference type="EMBL" id="KZ663871">
    <property type="protein sequence ID" value="PPS09328.1"/>
    <property type="molecule type" value="Genomic_DNA"/>
</dbReference>
<gene>
    <name evidence="2" type="ORF">GOBAR_AA11311</name>
</gene>
<evidence type="ECO:0000313" key="3">
    <source>
        <dbReference type="Proteomes" id="UP000239757"/>
    </source>
</evidence>
<evidence type="ECO:0000256" key="1">
    <source>
        <dbReference type="SAM" id="MobiDB-lite"/>
    </source>
</evidence>
<dbReference type="AlphaFoldDB" id="A0A2P5Y169"/>
<feature type="region of interest" description="Disordered" evidence="1">
    <location>
        <begin position="1"/>
        <end position="25"/>
    </location>
</feature>
<feature type="compositionally biased region" description="Basic and acidic residues" evidence="1">
    <location>
        <begin position="9"/>
        <end position="18"/>
    </location>
</feature>
<organism evidence="2 3">
    <name type="scientific">Gossypium barbadense</name>
    <name type="common">Sea Island cotton</name>
    <name type="synonym">Hibiscus barbadensis</name>
    <dbReference type="NCBI Taxonomy" id="3634"/>
    <lineage>
        <taxon>Eukaryota</taxon>
        <taxon>Viridiplantae</taxon>
        <taxon>Streptophyta</taxon>
        <taxon>Embryophyta</taxon>
        <taxon>Tracheophyta</taxon>
        <taxon>Spermatophyta</taxon>
        <taxon>Magnoliopsida</taxon>
        <taxon>eudicotyledons</taxon>
        <taxon>Gunneridae</taxon>
        <taxon>Pentapetalae</taxon>
        <taxon>rosids</taxon>
        <taxon>malvids</taxon>
        <taxon>Malvales</taxon>
        <taxon>Malvaceae</taxon>
        <taxon>Malvoideae</taxon>
        <taxon>Gossypium</taxon>
    </lineage>
</organism>
<accession>A0A2P5Y169</accession>
<proteinExistence type="predicted"/>
<name>A0A2P5Y169_GOSBA</name>
<dbReference type="Proteomes" id="UP000239757">
    <property type="component" value="Unassembled WGS sequence"/>
</dbReference>
<sequence length="120" mass="13599">MNSSKQRKRGEAKCEAPRSKSNGTFQAERVASKSIKCLMMVWLNASPARWGLQLFDSAPIIPLCPRLPKVSKRCPMGPHPSHLPPDLTSATCFNSFYFYYTLPCLDLHLLNFWKLNINAD</sequence>
<evidence type="ECO:0000313" key="2">
    <source>
        <dbReference type="EMBL" id="PPS09328.1"/>
    </source>
</evidence>
<reference evidence="2 3" key="1">
    <citation type="submission" date="2015-01" db="EMBL/GenBank/DDBJ databases">
        <title>Genome of allotetraploid Gossypium barbadense reveals genomic plasticity and fiber elongation in cotton evolution.</title>
        <authorList>
            <person name="Chen X."/>
            <person name="Liu X."/>
            <person name="Zhao B."/>
            <person name="Zheng H."/>
            <person name="Hu Y."/>
            <person name="Lu G."/>
            <person name="Yang C."/>
            <person name="Chen J."/>
            <person name="Shan C."/>
            <person name="Zhang L."/>
            <person name="Zhou Y."/>
            <person name="Wang L."/>
            <person name="Guo W."/>
            <person name="Bai Y."/>
            <person name="Ruan J."/>
            <person name="Shangguan X."/>
            <person name="Mao Y."/>
            <person name="Jiang J."/>
            <person name="Zhu Y."/>
            <person name="Lei J."/>
            <person name="Kang H."/>
            <person name="Chen S."/>
            <person name="He X."/>
            <person name="Wang R."/>
            <person name="Wang Y."/>
            <person name="Chen J."/>
            <person name="Wang L."/>
            <person name="Yu S."/>
            <person name="Wang B."/>
            <person name="Wei J."/>
            <person name="Song S."/>
            <person name="Lu X."/>
            <person name="Gao Z."/>
            <person name="Gu W."/>
            <person name="Deng X."/>
            <person name="Ma D."/>
            <person name="Wang S."/>
            <person name="Liang W."/>
            <person name="Fang L."/>
            <person name="Cai C."/>
            <person name="Zhu X."/>
            <person name="Zhou B."/>
            <person name="Zhang Y."/>
            <person name="Chen Z."/>
            <person name="Xu S."/>
            <person name="Zhu R."/>
            <person name="Wang S."/>
            <person name="Zhang T."/>
            <person name="Zhao G."/>
        </authorList>
    </citation>
    <scope>NUCLEOTIDE SEQUENCE [LARGE SCALE GENOMIC DNA]</scope>
    <source>
        <strain evidence="3">cv. Xinhai21</strain>
        <tissue evidence="2">Leaf</tissue>
    </source>
</reference>